<dbReference type="InterPro" id="IPR027417">
    <property type="entry name" value="P-loop_NTPase"/>
</dbReference>
<evidence type="ECO:0000313" key="2">
    <source>
        <dbReference type="Proteomes" id="UP001206924"/>
    </source>
</evidence>
<gene>
    <name evidence="1" type="ORF">NNX28_16950</name>
</gene>
<dbReference type="Gene3D" id="3.40.50.300">
    <property type="entry name" value="P-loop containing nucleotide triphosphate hydrolases"/>
    <property type="match status" value="1"/>
</dbReference>
<evidence type="ECO:0000313" key="1">
    <source>
        <dbReference type="EMBL" id="MCQ1951608.1"/>
    </source>
</evidence>
<name>A0ABT1NV45_9MICC</name>
<reference evidence="1 2" key="1">
    <citation type="submission" date="2022-07" db="EMBL/GenBank/DDBJ databases">
        <title>Novel species in genus Arthrobacter.</title>
        <authorList>
            <person name="Liu Y."/>
        </authorList>
    </citation>
    <scope>NUCLEOTIDE SEQUENCE [LARGE SCALE GENOMIC DNA]</scope>
    <source>
        <strain evidence="2">zg-Y859</strain>
    </source>
</reference>
<comment type="caution">
    <text evidence="1">The sequence shown here is derived from an EMBL/GenBank/DDBJ whole genome shotgun (WGS) entry which is preliminary data.</text>
</comment>
<dbReference type="RefSeq" id="WP_255866615.1">
    <property type="nucleotide sequence ID" value="NZ_CP104263.1"/>
</dbReference>
<dbReference type="Proteomes" id="UP001206924">
    <property type="component" value="Unassembled WGS sequence"/>
</dbReference>
<protein>
    <submittedName>
        <fullName evidence="1">Phage terminase large subunit</fullName>
    </submittedName>
</protein>
<proteinExistence type="predicted"/>
<dbReference type="Gene3D" id="3.30.420.280">
    <property type="match status" value="1"/>
</dbReference>
<organism evidence="1 2">
    <name type="scientific">Arthrobacter jinronghuae</name>
    <dbReference type="NCBI Taxonomy" id="2964609"/>
    <lineage>
        <taxon>Bacteria</taxon>
        <taxon>Bacillati</taxon>
        <taxon>Actinomycetota</taxon>
        <taxon>Actinomycetes</taxon>
        <taxon>Micrococcales</taxon>
        <taxon>Micrococcaceae</taxon>
        <taxon>Arthrobacter</taxon>
    </lineage>
</organism>
<sequence length="430" mass="47930">MATAVSPKQLQFLQNSNARVNILEGAIRSGKTIIALLRWLMFVARAPKGGELLMIGRTRDSVWRNMIAPLQNTDLFGDLAKHVVGNYGAPTVKILGRVVHVMGASDAKAERVLRGMTVAGALVDEVTTIPEEFFTQLLGRMSVDGAQLFGTTNPDSPAHWLKKKFLDRIGALTNPLLDWTRWSFTIDDNPSLKPSYVEAIKNEFTGLWYRRFILGEWVAAEGAVFDFWNPNYHDAEDLPGQVIRWSQLPQMTRLFGVGIDYGTTHATSAIILGLGTDHRLYFVDEWRYEAGQAQLRMTDAQQSAAIRAWLDEDHLPYPSSLKPEWTIVDPAAASFKVQLAADGLNNIINADNDVLYGIRTMSSLMMAGKLLVSDRCPGIIQEFPGYSWDPKATERGEDKPLKVADDSIDPGRYVITTTETNWRPYVDLAA</sequence>
<keyword evidence="2" id="KW-1185">Reference proteome</keyword>
<dbReference type="EMBL" id="JANFLP010000020">
    <property type="protein sequence ID" value="MCQ1951608.1"/>
    <property type="molecule type" value="Genomic_DNA"/>
</dbReference>
<dbReference type="Pfam" id="PF03237">
    <property type="entry name" value="Terminase_6N"/>
    <property type="match status" value="1"/>
</dbReference>
<accession>A0ABT1NV45</accession>